<sequence>MTDDLRLTLLGTASAAGLVRTLAAQRIRRWGCARILDDVLLVASELIVNACEATPNDDIRFLLGREEGGVYVAVWDGGPALPRARPVREMSFEALDASEGSWDSGGGWGLPIVAALSASCGVRADPAGGKWVWAACRATTG</sequence>
<dbReference type="InterPro" id="IPR003594">
    <property type="entry name" value="HATPase_dom"/>
</dbReference>
<comment type="caution">
    <text evidence="3">The sequence shown here is derived from an EMBL/GenBank/DDBJ whole genome shotgun (WGS) entry which is preliminary data.</text>
</comment>
<dbReference type="InterPro" id="IPR050267">
    <property type="entry name" value="Anti-sigma-factor_SerPK"/>
</dbReference>
<reference evidence="4" key="1">
    <citation type="journal article" date="2019" name="Int. J. Syst. Evol. Microbiol.">
        <title>The Global Catalogue of Microorganisms (GCM) 10K type strain sequencing project: providing services to taxonomists for standard genome sequencing and annotation.</title>
        <authorList>
            <consortium name="The Broad Institute Genomics Platform"/>
            <consortium name="The Broad Institute Genome Sequencing Center for Infectious Disease"/>
            <person name="Wu L."/>
            <person name="Ma J."/>
        </authorList>
    </citation>
    <scope>NUCLEOTIDE SEQUENCE [LARGE SCALE GENOMIC DNA]</scope>
    <source>
        <strain evidence="4">JCM 9377</strain>
    </source>
</reference>
<feature type="domain" description="Histidine kinase/HSP90-like ATPase" evidence="2">
    <location>
        <begin position="18"/>
        <end position="133"/>
    </location>
</feature>
<dbReference type="InterPro" id="IPR036890">
    <property type="entry name" value="HATPase_C_sf"/>
</dbReference>
<evidence type="ECO:0000313" key="3">
    <source>
        <dbReference type="EMBL" id="GAA3223778.1"/>
    </source>
</evidence>
<keyword evidence="1" id="KW-0418">Kinase</keyword>
<gene>
    <name evidence="3" type="ORF">GCM10010468_50500</name>
</gene>
<dbReference type="Pfam" id="PF13581">
    <property type="entry name" value="HATPase_c_2"/>
    <property type="match status" value="1"/>
</dbReference>
<name>A0ABP6QFH5_9ACTN</name>
<evidence type="ECO:0000256" key="1">
    <source>
        <dbReference type="ARBA" id="ARBA00022527"/>
    </source>
</evidence>
<dbReference type="RefSeq" id="WP_344832713.1">
    <property type="nucleotide sequence ID" value="NZ_BAAAUV010000013.1"/>
</dbReference>
<organism evidence="3 4">
    <name type="scientific">Actinocorallia longicatena</name>
    <dbReference type="NCBI Taxonomy" id="111803"/>
    <lineage>
        <taxon>Bacteria</taxon>
        <taxon>Bacillati</taxon>
        <taxon>Actinomycetota</taxon>
        <taxon>Actinomycetes</taxon>
        <taxon>Streptosporangiales</taxon>
        <taxon>Thermomonosporaceae</taxon>
        <taxon>Actinocorallia</taxon>
    </lineage>
</organism>
<protein>
    <recommendedName>
        <fullName evidence="2">Histidine kinase/HSP90-like ATPase domain-containing protein</fullName>
    </recommendedName>
</protein>
<dbReference type="PANTHER" id="PTHR35526">
    <property type="entry name" value="ANTI-SIGMA-F FACTOR RSBW-RELATED"/>
    <property type="match status" value="1"/>
</dbReference>
<keyword evidence="4" id="KW-1185">Reference proteome</keyword>
<proteinExistence type="predicted"/>
<keyword evidence="1" id="KW-0723">Serine/threonine-protein kinase</keyword>
<dbReference type="Proteomes" id="UP001501237">
    <property type="component" value="Unassembled WGS sequence"/>
</dbReference>
<dbReference type="Gene3D" id="3.30.565.10">
    <property type="entry name" value="Histidine kinase-like ATPase, C-terminal domain"/>
    <property type="match status" value="1"/>
</dbReference>
<evidence type="ECO:0000259" key="2">
    <source>
        <dbReference type="Pfam" id="PF13581"/>
    </source>
</evidence>
<keyword evidence="1" id="KW-0808">Transferase</keyword>
<accession>A0ABP6QFH5</accession>
<evidence type="ECO:0000313" key="4">
    <source>
        <dbReference type="Proteomes" id="UP001501237"/>
    </source>
</evidence>
<dbReference type="EMBL" id="BAAAUV010000013">
    <property type="protein sequence ID" value="GAA3223778.1"/>
    <property type="molecule type" value="Genomic_DNA"/>
</dbReference>
<dbReference type="SUPFAM" id="SSF55874">
    <property type="entry name" value="ATPase domain of HSP90 chaperone/DNA topoisomerase II/histidine kinase"/>
    <property type="match status" value="1"/>
</dbReference>
<dbReference type="PANTHER" id="PTHR35526:SF3">
    <property type="entry name" value="ANTI-SIGMA-F FACTOR RSBW"/>
    <property type="match status" value="1"/>
</dbReference>